<evidence type="ECO:0000313" key="11">
    <source>
        <dbReference type="RefSeq" id="XP_002665852.3"/>
    </source>
</evidence>
<dbReference type="InterPro" id="IPR009454">
    <property type="entry name" value="Lipid_transpt_open_b-sht"/>
</dbReference>
<keyword evidence="4 8" id="KW-0732">Signal</keyword>
<dbReference type="InterPro" id="IPR011030">
    <property type="entry name" value="Lipovitellin_superhlx_dom"/>
</dbReference>
<feature type="chain" id="PRO_5035422752" evidence="8">
    <location>
        <begin position="23"/>
        <end position="2633"/>
    </location>
</feature>
<evidence type="ECO:0000256" key="2">
    <source>
        <dbReference type="ARBA" id="ARBA00022448"/>
    </source>
</evidence>
<dbReference type="Gene3D" id="2.20.80.10">
    <property type="entry name" value="Lipovitellin-phosvitin complex, chain A, domain 4"/>
    <property type="match status" value="1"/>
</dbReference>
<dbReference type="InterPro" id="IPR001747">
    <property type="entry name" value="Vitellogenin_N"/>
</dbReference>
<dbReference type="PROSITE" id="PS51211">
    <property type="entry name" value="VITELLOGENIN"/>
    <property type="match status" value="1"/>
</dbReference>
<dbReference type="Pfam" id="PF06448">
    <property type="entry name" value="DUF1081"/>
    <property type="match status" value="1"/>
</dbReference>
<dbReference type="AGR" id="ZFIN:ZDB-GENE-070705-554"/>
<protein>
    <submittedName>
        <fullName evidence="11">Apolipoprotein B-100</fullName>
    </submittedName>
</protein>
<dbReference type="OrthoDB" id="6484170at2759"/>
<sequence length="2633" mass="290042">MGDHKLRLLLFFSLIILSICRRFKPLSKHEYFYETESLNSLNKQVNGPKASCRVEILVPDASKYILRTTDCKLSEVTAVDTEGNPVFGKAAAAEDFRTDMEKNPLKFTVTKGEIRLFPEKGERANILNIKRGIISALAVPLLEEDRKKNTPSIYGLCMTEYTVDTATAVTLNRDLSRCDKFRPIEDHTSPLALITGLSHPLAQLIRSNQTCNYKFDKEQEHMTSAICTEKHVLVPFSHKGEYGVTNTGKQVLTLLGVTENNDRVFDHNIANMKPLHLDRSVDISPVQDKEAALAVLRELADLYKTNSGRKRAHLAYKLVAVIRKMEAETLRAALPEALGISRSLTYQALLQCGTPKCSSAIMQIIRTFDKSSFEVDAAVYAIGIIPQTSQVLVKEMLATAKIKPSRPIYYALSNAVRRLYETDGVTSEIQAVADYALEQIGDCTGDQEHVFLSLKVIGNMVAALGAARPALHSAVIKCINQPGASPAVQQAAIQVYRQFPVPEEGREVLMHTVLDKVASVQKRVAAYLILMKNPTPAELAQLAAALEIEKNHEAKSFIISHISSIMASTAPETLNLRQNIQNAFQGNDIEMAMKSTQFSRHYRLGSLEGNFIFESPDNLPREVMLEMTLNAFGLDMDLIEIGMEGKGFEPILEALFGEDGFFPDIVMKSILYATDKMPAELNEVWDNMLPNLNNYRKKRQATQNIVKEISDSVNKLSEDLKAQDAPEAMVYLKLLGAELGYLDAKDGKMIGSLLKMIPTDFTKRLFSSVDNELFLHYIFMDNEFYLPTAAGFPLRVALSGTFTPGIKGGLSFNPGMGDFAFMLSAGVELVTEIGTHLPDYVHSGLEMHTNIYHESGLRAKISGTQKRLKLSIPAPREPTELISVTNSLVSVVGGKILPISANVQYTMEDCTAVFPGLKSCTTLEYPDAALNDNAPYFPLTGDSRFAVEIRPSGTVTEYTAIIGYTYEDEEDKLTFSVKAEGTPFEVLNTVMINRKLNTASMKLLMEALQLDHTVSGKFTNAEKLKLELQSDLKLPGTTSVQTLILTYESEKIEAEVKSHFNSKTRTLVPLFRTGDTIIIGLLTRQMGQNKIKLLDIIAKLAAFSGVPATLDITLPEELFLNIDAAVKYHFGQPYYTITLPLPLGGKSTRDLKFPTTLSTDLFIVDPDLESMQLPEVSIPESVTLSLHAFQLADVSGKLRCHLYDLDATVSAARDPAAHSSYSAKLKVTGTSPVEQFCLQVEGSALAEATSGDSLKASMKTVIEHKFFNATISVEEEVQSAAKLSVKSKSKLEVTSLVAEQMSVEHNAIFEGDAGQISGDGNLEGSFKAGSIYGSGNLKQSVLLIPSKQEAKIDSLLKVDSKLLQAQNSFSVAFANRELTVLSTTTAFDDILTNTAKVAINESQIGLSYYTKAQGFGLKIENTAETRADAKAISVKIETSGDLSQERIYSIVTGELDINGLAIKSDASAKLMGHRAAHNAILNFNKDGLTSSGTTTLQSILSQEKVKNTFEVIYKKLTANLQCKTNGKFIGASIDHNTEMKINGLLGRIENILRFNSRILNVETNTRGTTVPFSFNFNFAANGSENVYNRGHYREDFNTKMHLKIDPESITHSHECKISTLVETYGFYGVEVESEFQSKSELLLNPSEQKAKMAVKVKVNKHAINQEINAYNTPAQFGLEGSGKVFTNLLNTADDDHQDFAVSAFLKYDKNNQMHSIYLPFVDSLGLVPSSVILTYSSIEETLAYLAYLSLPKHVSNFVSNMNFGRRAEQFQRASIALYQEYPLKLGVYEKQLSDMISQITEALSNFKQLTANGMLIENVDRMLTKHINALMFLITEDVKLLLSLLKPQGHTKLQIPASTKSYQLPCFEKMHGEIRFTSPVYSLNTSAEFKNVSATHPQFAGVIKSKGISASLEVLNYNIDYTMQISIPEMTPVSVSETLKITHSYLTLDQSASLTLNASITKGPDFSSLSLDTSYKNQVNIPLHSLSSEVTLASKAVAVYQNNAAVILKVLNTGIGKFTLEDFSDEGTHDSDLLFTMGLSAAKLRLKGHTDSSALQMEMNVDVDADAVALSYLKFNVFAETKSPFIKKNLLVASGNVSINDMDVKISGNHETEFDGVVSVVLSNTASVIICPREIAVEFQNKGNAKTDLYEFLITSVDLQNDYTVIVNSDLQEVSTIAVAQINHYKYSHNLTANNNNAEIGVYAGVNSFGILNNAVQFVPFVFKKAVVEYLKDESGIWHDFTTNNQATDLNAKLVYQKTTTVLGDSDGLAVVVPSLGNLVSEVSSTSSILNLNANAGVYPDDYLMRISGTATSAFQQLRAKLYGATIITTESGLKLASTLFLDNSQIGGTHNSSVTLQDNYEVVLVSDTIAKINLTIFSIEADHQLSADTKTHLKALSNLKIKYSFDHPDSRGGGDAENTLKMNAYLSSITVESTSQVTTNSTLPDGGALKGTLDSDANISVNVAGLKSNVKASANGYYDYRNNKLSFDMNDQVILEGNFNRIHYLLDIDSNYTHKYRREEVAVKHTAHGKTTIIPMSTFMAAVDFFLTQPDHDDFEHRGEGFGYINKTSLYNGQIYSRWFNSSTAISVESDNDSPDRKFLLECSFNFTAPSVLVEYESELRSIPIKIIDDYY</sequence>
<dbReference type="Gene3D" id="2.30.230.10">
    <property type="entry name" value="Lipovitellin, beta-sheet shell regions, chain A"/>
    <property type="match status" value="1"/>
</dbReference>
<evidence type="ECO:0000256" key="7">
    <source>
        <dbReference type="PROSITE-ProRule" id="PRU00557"/>
    </source>
</evidence>
<dbReference type="RefSeq" id="XP_002665852.3">
    <property type="nucleotide sequence ID" value="XM_002665806.6"/>
</dbReference>
<comment type="caution">
    <text evidence="7">Lacks conserved residue(s) required for the propagation of feature annotation.</text>
</comment>
<dbReference type="Pfam" id="PF09172">
    <property type="entry name" value="Vit_open_b-sht"/>
    <property type="match status" value="1"/>
</dbReference>
<keyword evidence="5" id="KW-0445">Lipid transport</keyword>
<dbReference type="GO" id="GO:0034361">
    <property type="term" value="C:very-low-density lipoprotein particle"/>
    <property type="evidence" value="ECO:0000318"/>
    <property type="project" value="GO_Central"/>
</dbReference>
<dbReference type="Pfam" id="PF01347">
    <property type="entry name" value="Vitellogenin_N"/>
    <property type="match status" value="1"/>
</dbReference>
<dbReference type="SMART" id="SM00638">
    <property type="entry name" value="LPD_N"/>
    <property type="match status" value="1"/>
</dbReference>
<dbReference type="InterPro" id="IPR015255">
    <property type="entry name" value="Vitellinogen_open_b-sht"/>
</dbReference>
<dbReference type="GO" id="GO:0006642">
    <property type="term" value="P:triglyceride mobilization"/>
    <property type="evidence" value="ECO:0000318"/>
    <property type="project" value="GO_Central"/>
</dbReference>
<evidence type="ECO:0000313" key="10">
    <source>
        <dbReference type="Proteomes" id="UP000000437"/>
    </source>
</evidence>
<dbReference type="InterPro" id="IPR015819">
    <property type="entry name" value="Lipid_transp_b-sht_shell"/>
</dbReference>
<dbReference type="SMART" id="SM01169">
    <property type="entry name" value="DUF1943"/>
    <property type="match status" value="1"/>
</dbReference>
<dbReference type="CTD" id="100330435"/>
<gene>
    <name evidence="11 12" type="primary">apobb.2</name>
</gene>
<dbReference type="GO" id="GO:0034362">
    <property type="term" value="C:low-density lipoprotein particle"/>
    <property type="evidence" value="ECO:0000318"/>
    <property type="project" value="GO_Central"/>
</dbReference>
<dbReference type="PANTHER" id="PTHR13769:SF5">
    <property type="entry name" value="APOLIPOPROTEIN B-100-RELATED"/>
    <property type="match status" value="1"/>
</dbReference>
<evidence type="ECO:0000256" key="6">
    <source>
        <dbReference type="ARBA" id="ARBA00023180"/>
    </source>
</evidence>
<evidence type="ECO:0007829" key="13">
    <source>
        <dbReference type="PeptideAtlas" id="A0A8M1RMK1"/>
    </source>
</evidence>
<dbReference type="PANTHER" id="PTHR13769">
    <property type="entry name" value="APOLIPOPROTEIN B"/>
    <property type="match status" value="1"/>
</dbReference>
<dbReference type="GO" id="GO:0034359">
    <property type="term" value="C:mature chylomicron"/>
    <property type="evidence" value="ECO:0000318"/>
    <property type="project" value="GO_Central"/>
</dbReference>
<dbReference type="FunCoup" id="A0A8M1RMK1">
    <property type="interactions" value="2"/>
</dbReference>
<evidence type="ECO:0000256" key="3">
    <source>
        <dbReference type="ARBA" id="ARBA00022525"/>
    </source>
</evidence>
<accession>A0A8M1RMK1</accession>
<dbReference type="SUPFAM" id="SSF48431">
    <property type="entry name" value="Lipovitellin-phosvitin complex, superhelical domain"/>
    <property type="match status" value="1"/>
</dbReference>
<dbReference type="Proteomes" id="UP000000437">
    <property type="component" value="Chromosome 20"/>
</dbReference>
<dbReference type="GO" id="GO:0042632">
    <property type="term" value="P:cholesterol homeostasis"/>
    <property type="evidence" value="ECO:0000318"/>
    <property type="project" value="GO_Central"/>
</dbReference>
<evidence type="ECO:0000259" key="9">
    <source>
        <dbReference type="PROSITE" id="PS51211"/>
    </source>
</evidence>
<dbReference type="GO" id="GO:0042953">
    <property type="term" value="P:lipoprotein transport"/>
    <property type="evidence" value="ECO:0000318"/>
    <property type="project" value="GO_Central"/>
</dbReference>
<dbReference type="Gene3D" id="1.25.10.20">
    <property type="entry name" value="Vitellinogen, superhelical"/>
    <property type="match status" value="1"/>
</dbReference>
<keyword evidence="10" id="KW-1185">Reference proteome</keyword>
<reference evidence="11" key="1">
    <citation type="submission" date="2025-08" db="UniProtKB">
        <authorList>
            <consortium name="RefSeq"/>
        </authorList>
    </citation>
    <scope>IDENTIFICATION</scope>
    <source>
        <strain evidence="11">Tuebingen</strain>
        <tissue evidence="11">Fibroblasts and whole tissue</tissue>
    </source>
</reference>
<dbReference type="AlphaFoldDB" id="A0A8M1RMK1"/>
<proteinExistence type="evidence at protein level"/>
<evidence type="ECO:0000256" key="1">
    <source>
        <dbReference type="ARBA" id="ARBA00004613"/>
    </source>
</evidence>
<dbReference type="GeneID" id="100330435"/>
<dbReference type="InterPro" id="IPR015816">
    <property type="entry name" value="Vitellinogen_b-sht_N"/>
</dbReference>
<keyword evidence="2" id="KW-0813">Transport</keyword>
<feature type="signal peptide" evidence="8">
    <location>
        <begin position="1"/>
        <end position="22"/>
    </location>
</feature>
<keyword evidence="6" id="KW-0325">Glycoprotein</keyword>
<organism evidence="10 11">
    <name type="scientific">Danio rerio</name>
    <name type="common">Zebrafish</name>
    <name type="synonym">Brachydanio rerio</name>
    <dbReference type="NCBI Taxonomy" id="7955"/>
    <lineage>
        <taxon>Eukaryota</taxon>
        <taxon>Metazoa</taxon>
        <taxon>Chordata</taxon>
        <taxon>Craniata</taxon>
        <taxon>Vertebrata</taxon>
        <taxon>Euteleostomi</taxon>
        <taxon>Actinopterygii</taxon>
        <taxon>Neopterygii</taxon>
        <taxon>Teleostei</taxon>
        <taxon>Ostariophysi</taxon>
        <taxon>Cypriniformes</taxon>
        <taxon>Danionidae</taxon>
        <taxon>Danioninae</taxon>
        <taxon>Danio</taxon>
    </lineage>
</organism>
<dbReference type="KEGG" id="dre:100330435"/>
<evidence type="ECO:0000256" key="8">
    <source>
        <dbReference type="SAM" id="SignalP"/>
    </source>
</evidence>
<dbReference type="InterPro" id="IPR052418">
    <property type="entry name" value="Apolipoprotein_B"/>
</dbReference>
<name>A0A8M1RMK1_DANRE</name>
<keyword evidence="13" id="KW-1267">Proteomics identification</keyword>
<evidence type="ECO:0000256" key="4">
    <source>
        <dbReference type="ARBA" id="ARBA00022729"/>
    </source>
</evidence>
<dbReference type="GO" id="GO:0050750">
    <property type="term" value="F:low-density lipoprotein particle receptor binding"/>
    <property type="evidence" value="ECO:0000318"/>
    <property type="project" value="GO_Central"/>
</dbReference>
<dbReference type="GO" id="GO:0030301">
    <property type="term" value="P:cholesterol transport"/>
    <property type="evidence" value="ECO:0000318"/>
    <property type="project" value="GO_Central"/>
</dbReference>
<evidence type="ECO:0000256" key="5">
    <source>
        <dbReference type="ARBA" id="ARBA00023055"/>
    </source>
</evidence>
<comment type="subcellular location">
    <subcellularLocation>
        <location evidence="1">Secreted</location>
    </subcellularLocation>
</comment>
<dbReference type="SUPFAM" id="SSF56968">
    <property type="entry name" value="Lipovitellin-phosvitin complex, beta-sheet shell regions"/>
    <property type="match status" value="2"/>
</dbReference>
<feature type="domain" description="Vitellogenin" evidence="9">
    <location>
        <begin position="23"/>
        <end position="643"/>
    </location>
</feature>
<dbReference type="ZFIN" id="ZDB-GENE-070705-554">
    <property type="gene designation" value="apobb.2"/>
</dbReference>
<evidence type="ECO:0000313" key="12">
    <source>
        <dbReference type="ZFIN" id="ZDB-GENE-070705-554"/>
    </source>
</evidence>
<dbReference type="GO" id="GO:0120020">
    <property type="term" value="F:cholesterol transfer activity"/>
    <property type="evidence" value="ECO:0000318"/>
    <property type="project" value="GO_Central"/>
</dbReference>
<keyword evidence="3" id="KW-0964">Secreted</keyword>